<organism evidence="4 5">
    <name type="scientific">Phytophthora nicotianae</name>
    <name type="common">Potato buckeye rot agent</name>
    <name type="synonym">Phytophthora parasitica</name>
    <dbReference type="NCBI Taxonomy" id="4792"/>
    <lineage>
        <taxon>Eukaryota</taxon>
        <taxon>Sar</taxon>
        <taxon>Stramenopiles</taxon>
        <taxon>Oomycota</taxon>
        <taxon>Peronosporomycetes</taxon>
        <taxon>Peronosporales</taxon>
        <taxon>Peronosporaceae</taxon>
        <taxon>Phytophthora</taxon>
    </lineage>
</organism>
<accession>A0A0W8DT17</accession>
<gene>
    <name evidence="4" type="ORF">AM588_10010998</name>
</gene>
<evidence type="ECO:0000256" key="1">
    <source>
        <dbReference type="SAM" id="MobiDB-lite"/>
    </source>
</evidence>
<protein>
    <submittedName>
        <fullName evidence="4">Uncharacterized protein</fullName>
    </submittedName>
</protein>
<dbReference type="AlphaFoldDB" id="A0A0W8DT17"/>
<feature type="region of interest" description="Disordered" evidence="1">
    <location>
        <begin position="612"/>
        <end position="631"/>
    </location>
</feature>
<comment type="caution">
    <text evidence="4">The sequence shown here is derived from an EMBL/GenBank/DDBJ whole genome shotgun (WGS) entry which is preliminary data.</text>
</comment>
<feature type="domain" description="ZSWIM1/3 RNaseH-like" evidence="2">
    <location>
        <begin position="185"/>
        <end position="305"/>
    </location>
</feature>
<name>A0A0W8DT17_PHYNI</name>
<dbReference type="Pfam" id="PF21600">
    <property type="entry name" value="ZSWIM1-3_helical"/>
    <property type="match status" value="1"/>
</dbReference>
<evidence type="ECO:0000259" key="3">
    <source>
        <dbReference type="Pfam" id="PF21600"/>
    </source>
</evidence>
<dbReference type="InterPro" id="IPR052579">
    <property type="entry name" value="Zinc_finger_SWIM"/>
</dbReference>
<dbReference type="PANTHER" id="PTHR31569">
    <property type="entry name" value="SWIM-TYPE DOMAIN-CONTAINING PROTEIN"/>
    <property type="match status" value="1"/>
</dbReference>
<proteinExistence type="predicted"/>
<evidence type="ECO:0000313" key="4">
    <source>
        <dbReference type="EMBL" id="KUF99508.1"/>
    </source>
</evidence>
<sequence>MQVISILETMGRAERNRRLKKTKKGVNEALLIPEGLDPYQRTYICTHGWPQRKPRGSGKRPRKPIREMDCPFRFVVQWQLHKGEWKLGVKLGRFSHNHSVCSDTYATYPCARGVSDVVVGARVEGMVAVGAKRSKIYDYLLEHDQNVIKADVDNMVQSFASSVSSLDDNDATAAQVGALAAADKMSCTRIAETATGETGVLSMSTAFMRQNFSRFGEFLLVDCTHKTNRYNYQLLTFMVMNKFGGGVVVQHSLLEANGDWHMDRAIKHFKSLHPDGLNLLRVIVVDNDLNEVRVLQSHFGEARVLICHFHVIKYLKEKRSKPEFGKVSSDDASQIDAALHKMVYAASQDEYDTTRDSLKRLCTRIGLDEFFEYFMRNWDSCQDMWVMHLRAKLPHYKNHTNNRLENFFGKLKEVINSSMSLAQCVEALVAADRCAEKEYEYKLSRIGRFVNSNYDEEMGNVLRFTTHFVAEQIEPQYAAALSKAATYSYEAHKNNSDEVLVLGTFSDIRENQRKKRRTQADRYKEAVRATHLIASELADLSDDQDFEDMLQYVLEQWRHVRQKVKLPLQGTELKRESEEVSEDSAESQTLNIEKKDTREAGLRVHINPKARKVGRPQKHRKTTAASERADRKWYKAAESGRALAGADTLEDSSIFVARSAWTSRN</sequence>
<evidence type="ECO:0000259" key="2">
    <source>
        <dbReference type="Pfam" id="PF21056"/>
    </source>
</evidence>
<dbReference type="Pfam" id="PF21056">
    <property type="entry name" value="ZSWIM1-3_RNaseH-like"/>
    <property type="match status" value="1"/>
</dbReference>
<dbReference type="PANTHER" id="PTHR31569:SF4">
    <property type="entry name" value="SWIM-TYPE DOMAIN-CONTAINING PROTEIN"/>
    <property type="match status" value="1"/>
</dbReference>
<reference evidence="4 5" key="1">
    <citation type="submission" date="2015-11" db="EMBL/GenBank/DDBJ databases">
        <title>Genomes and virulence difference between two physiological races of Phytophthora nicotianae.</title>
        <authorList>
            <person name="Liu H."/>
            <person name="Ma X."/>
            <person name="Yu H."/>
            <person name="Fang D."/>
            <person name="Li Y."/>
            <person name="Wang X."/>
            <person name="Wang W."/>
            <person name="Dong Y."/>
            <person name="Xiao B."/>
        </authorList>
    </citation>
    <scope>NUCLEOTIDE SEQUENCE [LARGE SCALE GENOMIC DNA]</scope>
    <source>
        <strain evidence="5">race 1</strain>
    </source>
</reference>
<dbReference type="Proteomes" id="UP000054636">
    <property type="component" value="Unassembled WGS sequence"/>
</dbReference>
<feature type="domain" description="ZSWIM1/3 helical" evidence="3">
    <location>
        <begin position="331"/>
        <end position="437"/>
    </location>
</feature>
<evidence type="ECO:0000313" key="5">
    <source>
        <dbReference type="Proteomes" id="UP000054636"/>
    </source>
</evidence>
<dbReference type="InterPro" id="IPR048324">
    <property type="entry name" value="ZSWIM1-3_RNaseH-like"/>
</dbReference>
<feature type="compositionally biased region" description="Basic residues" evidence="1">
    <location>
        <begin position="612"/>
        <end position="622"/>
    </location>
</feature>
<dbReference type="InterPro" id="IPR048326">
    <property type="entry name" value="ZSWIM1-3_helical"/>
</dbReference>
<dbReference type="EMBL" id="LNFP01000025">
    <property type="protein sequence ID" value="KUF99508.1"/>
    <property type="molecule type" value="Genomic_DNA"/>
</dbReference>